<name>J3KZ90_ORYBR</name>
<dbReference type="Gene3D" id="1.20.1280.290">
    <property type="match status" value="1"/>
</dbReference>
<evidence type="ECO:0000256" key="1">
    <source>
        <dbReference type="ARBA" id="ARBA00004651"/>
    </source>
</evidence>
<protein>
    <submittedName>
        <fullName evidence="11">Uncharacterized protein</fullName>
    </submittedName>
</protein>
<evidence type="ECO:0000256" key="7">
    <source>
        <dbReference type="ARBA" id="ARBA00022737"/>
    </source>
</evidence>
<evidence type="ECO:0000256" key="2">
    <source>
        <dbReference type="ARBA" id="ARBA00007809"/>
    </source>
</evidence>
<keyword evidence="3" id="KW-0813">Transport</keyword>
<keyword evidence="12" id="KW-1185">Reference proteome</keyword>
<dbReference type="InterPro" id="IPR047664">
    <property type="entry name" value="SWEET"/>
</dbReference>
<dbReference type="InterPro" id="IPR004316">
    <property type="entry name" value="SWEET_rpt"/>
</dbReference>
<dbReference type="eggNOG" id="KOG1623">
    <property type="taxonomic scope" value="Eukaryota"/>
</dbReference>
<accession>J3KZ90</accession>
<dbReference type="EnsemblPlants" id="OB01G22960.1">
    <property type="protein sequence ID" value="OB01G22960.1"/>
    <property type="gene ID" value="OB01G22960"/>
</dbReference>
<keyword evidence="7" id="KW-0677">Repeat</keyword>
<evidence type="ECO:0000256" key="6">
    <source>
        <dbReference type="ARBA" id="ARBA00022692"/>
    </source>
</evidence>
<dbReference type="GO" id="GO:0005886">
    <property type="term" value="C:plasma membrane"/>
    <property type="evidence" value="ECO:0007669"/>
    <property type="project" value="UniProtKB-SubCell"/>
</dbReference>
<evidence type="ECO:0000313" key="12">
    <source>
        <dbReference type="Proteomes" id="UP000006038"/>
    </source>
</evidence>
<comment type="subcellular location">
    <subcellularLocation>
        <location evidence="1">Cell membrane</location>
        <topology evidence="1">Multi-pass membrane protein</topology>
    </subcellularLocation>
</comment>
<reference evidence="11" key="2">
    <citation type="submission" date="2013-04" db="UniProtKB">
        <authorList>
            <consortium name="EnsemblPlants"/>
        </authorList>
    </citation>
    <scope>IDENTIFICATION</scope>
</reference>
<dbReference type="Gramene" id="OB01G22960.1">
    <property type="protein sequence ID" value="OB01G22960.1"/>
    <property type="gene ID" value="OB01G22960"/>
</dbReference>
<feature type="transmembrane region" description="Helical" evidence="10">
    <location>
        <begin position="12"/>
        <end position="33"/>
    </location>
</feature>
<evidence type="ECO:0000256" key="4">
    <source>
        <dbReference type="ARBA" id="ARBA00022475"/>
    </source>
</evidence>
<dbReference type="Pfam" id="PF03083">
    <property type="entry name" value="MtN3_slv"/>
    <property type="match status" value="1"/>
</dbReference>
<keyword evidence="6 10" id="KW-0812">Transmembrane</keyword>
<dbReference type="AlphaFoldDB" id="J3KZ90"/>
<evidence type="ECO:0000256" key="5">
    <source>
        <dbReference type="ARBA" id="ARBA00022597"/>
    </source>
</evidence>
<evidence type="ECO:0000256" key="8">
    <source>
        <dbReference type="ARBA" id="ARBA00022989"/>
    </source>
</evidence>
<feature type="transmembrane region" description="Helical" evidence="10">
    <location>
        <begin position="39"/>
        <end position="59"/>
    </location>
</feature>
<dbReference type="GO" id="GO:0051119">
    <property type="term" value="F:sugar transmembrane transporter activity"/>
    <property type="evidence" value="ECO:0007669"/>
    <property type="project" value="InterPro"/>
</dbReference>
<keyword evidence="5" id="KW-0762">Sugar transport</keyword>
<evidence type="ECO:0000313" key="11">
    <source>
        <dbReference type="EnsemblPlants" id="OB01G22960.1"/>
    </source>
</evidence>
<keyword evidence="9 10" id="KW-0472">Membrane</keyword>
<dbReference type="Proteomes" id="UP000006038">
    <property type="component" value="Chromosome 1"/>
</dbReference>
<keyword evidence="4" id="KW-1003">Cell membrane</keyword>
<evidence type="ECO:0000256" key="3">
    <source>
        <dbReference type="ARBA" id="ARBA00022448"/>
    </source>
</evidence>
<sequence>GRVIREGNVEFMPLLLSISLFINGGNWIAYAILDKDIFLLIPNLIGFILGAIQLIVYFCY</sequence>
<dbReference type="PANTHER" id="PTHR10791">
    <property type="entry name" value="RAG1-ACTIVATING PROTEIN 1"/>
    <property type="match status" value="1"/>
</dbReference>
<dbReference type="PANTHER" id="PTHR10791:SF142">
    <property type="entry name" value="BIDIRECTIONAL SUGAR TRANSPORTER SWEET16"/>
    <property type="match status" value="1"/>
</dbReference>
<reference evidence="11" key="1">
    <citation type="journal article" date="2013" name="Nat. Commun.">
        <title>Whole-genome sequencing of Oryza brachyantha reveals mechanisms underlying Oryza genome evolution.</title>
        <authorList>
            <person name="Chen J."/>
            <person name="Huang Q."/>
            <person name="Gao D."/>
            <person name="Wang J."/>
            <person name="Lang Y."/>
            <person name="Liu T."/>
            <person name="Li B."/>
            <person name="Bai Z."/>
            <person name="Luis Goicoechea J."/>
            <person name="Liang C."/>
            <person name="Chen C."/>
            <person name="Zhang W."/>
            <person name="Sun S."/>
            <person name="Liao Y."/>
            <person name="Zhang X."/>
            <person name="Yang L."/>
            <person name="Song C."/>
            <person name="Wang M."/>
            <person name="Shi J."/>
            <person name="Liu G."/>
            <person name="Liu J."/>
            <person name="Zhou H."/>
            <person name="Zhou W."/>
            <person name="Yu Q."/>
            <person name="An N."/>
            <person name="Chen Y."/>
            <person name="Cai Q."/>
            <person name="Wang B."/>
            <person name="Liu B."/>
            <person name="Min J."/>
            <person name="Huang Y."/>
            <person name="Wu H."/>
            <person name="Li Z."/>
            <person name="Zhang Y."/>
            <person name="Yin Y."/>
            <person name="Song W."/>
            <person name="Jiang J."/>
            <person name="Jackson S.A."/>
            <person name="Wing R.A."/>
            <person name="Wang J."/>
            <person name="Chen M."/>
        </authorList>
    </citation>
    <scope>NUCLEOTIDE SEQUENCE [LARGE SCALE GENOMIC DNA]</scope>
    <source>
        <strain evidence="11">cv. IRGC 101232</strain>
    </source>
</reference>
<dbReference type="HOGENOM" id="CLU_189479_1_0_1"/>
<organism evidence="11">
    <name type="scientific">Oryza brachyantha</name>
    <name type="common">malo sina</name>
    <dbReference type="NCBI Taxonomy" id="4533"/>
    <lineage>
        <taxon>Eukaryota</taxon>
        <taxon>Viridiplantae</taxon>
        <taxon>Streptophyta</taxon>
        <taxon>Embryophyta</taxon>
        <taxon>Tracheophyta</taxon>
        <taxon>Spermatophyta</taxon>
        <taxon>Magnoliopsida</taxon>
        <taxon>Liliopsida</taxon>
        <taxon>Poales</taxon>
        <taxon>Poaceae</taxon>
        <taxon>BOP clade</taxon>
        <taxon>Oryzoideae</taxon>
        <taxon>Oryzeae</taxon>
        <taxon>Oryzinae</taxon>
        <taxon>Oryza</taxon>
    </lineage>
</organism>
<evidence type="ECO:0000256" key="10">
    <source>
        <dbReference type="SAM" id="Phobius"/>
    </source>
</evidence>
<dbReference type="STRING" id="4533.J3KZ90"/>
<keyword evidence="8 10" id="KW-1133">Transmembrane helix</keyword>
<proteinExistence type="inferred from homology"/>
<evidence type="ECO:0000256" key="9">
    <source>
        <dbReference type="ARBA" id="ARBA00023136"/>
    </source>
</evidence>
<comment type="similarity">
    <text evidence="2">Belongs to the SWEET sugar transporter family.</text>
</comment>